<dbReference type="PANTHER" id="PTHR30363">
    <property type="entry name" value="HTH-TYPE TRANSCRIPTIONAL REGULATOR SRLR-RELATED"/>
    <property type="match status" value="1"/>
</dbReference>
<accession>A0A9X1WC00</accession>
<reference evidence="1" key="1">
    <citation type="submission" date="2021-11" db="EMBL/GenBank/DDBJ databases">
        <title>Vibrio ZSDE26 sp. nov. and Vibrio ZSDZ34 sp. nov., isolated from coastal seawater in Qingdao.</title>
        <authorList>
            <person name="Zhang P."/>
        </authorList>
    </citation>
    <scope>NUCLEOTIDE SEQUENCE</scope>
    <source>
        <strain evidence="1">ZSDZ34</strain>
    </source>
</reference>
<dbReference type="SUPFAM" id="SSF46785">
    <property type="entry name" value="Winged helix' DNA-binding domain"/>
    <property type="match status" value="1"/>
</dbReference>
<dbReference type="EMBL" id="JAJNNZ010000013">
    <property type="protein sequence ID" value="MCJ2378122.1"/>
    <property type="molecule type" value="Genomic_DNA"/>
</dbReference>
<dbReference type="Pfam" id="PF13412">
    <property type="entry name" value="HTH_24"/>
    <property type="match status" value="1"/>
</dbReference>
<dbReference type="Gene3D" id="1.10.10.10">
    <property type="entry name" value="Winged helix-like DNA-binding domain superfamily/Winged helix DNA-binding domain"/>
    <property type="match status" value="1"/>
</dbReference>
<dbReference type="InterPro" id="IPR036388">
    <property type="entry name" value="WH-like_DNA-bd_sf"/>
</dbReference>
<dbReference type="AlphaFoldDB" id="A0A9X1WC00"/>
<dbReference type="PANTHER" id="PTHR30363:SF28">
    <property type="entry name" value="TRANSCRIPTIONAL REGULATORY PROTEIN-RELATED"/>
    <property type="match status" value="1"/>
</dbReference>
<organism evidence="1 2">
    <name type="scientific">Vibrio gelatinilyticus</name>
    <dbReference type="NCBI Taxonomy" id="2893468"/>
    <lineage>
        <taxon>Bacteria</taxon>
        <taxon>Pseudomonadati</taxon>
        <taxon>Pseudomonadota</taxon>
        <taxon>Gammaproteobacteria</taxon>
        <taxon>Vibrionales</taxon>
        <taxon>Vibrionaceae</taxon>
        <taxon>Vibrio</taxon>
    </lineage>
</organism>
<dbReference type="InterPro" id="IPR050313">
    <property type="entry name" value="Carb_Metab_HTH_regulators"/>
</dbReference>
<evidence type="ECO:0000313" key="2">
    <source>
        <dbReference type="Proteomes" id="UP001139488"/>
    </source>
</evidence>
<proteinExistence type="predicted"/>
<name>A0A9X1WC00_9VIBR</name>
<protein>
    <submittedName>
        <fullName evidence="1">Transcriptional regulator</fullName>
    </submittedName>
</protein>
<gene>
    <name evidence="1" type="ORF">LNL84_14935</name>
</gene>
<keyword evidence="2" id="KW-1185">Reference proteome</keyword>
<evidence type="ECO:0000313" key="1">
    <source>
        <dbReference type="EMBL" id="MCJ2378122.1"/>
    </source>
</evidence>
<dbReference type="Proteomes" id="UP001139488">
    <property type="component" value="Unassembled WGS sequence"/>
</dbReference>
<dbReference type="InterPro" id="IPR036390">
    <property type="entry name" value="WH_DNA-bd_sf"/>
</dbReference>
<sequence length="206" mass="23253">MKATEQILQIIKREGSANAKSIATALDITSMGARQHLQQLQDKGLLRFEDVKVKVGRPNRHWSLTAKGHSHFADRHGDLTVQFIDAIEELYGEDGLNKVALLRSERTLDAYQEQLSAITNIEEKLNALVMLRERDGYIAELFVDSDGYTLVENHCPICKAATRCDMLCQSELTIFKTLLGSNYSIIRTEHIISGQRRCSYKITTAQ</sequence>
<comment type="caution">
    <text evidence="1">The sequence shown here is derived from an EMBL/GenBank/DDBJ whole genome shotgun (WGS) entry which is preliminary data.</text>
</comment>
<dbReference type="RefSeq" id="WP_244358364.1">
    <property type="nucleotide sequence ID" value="NZ_JAJNNZ010000013.1"/>
</dbReference>